<dbReference type="InterPro" id="IPR013096">
    <property type="entry name" value="Cupin_2"/>
</dbReference>
<feature type="domain" description="Cupin type-2" evidence="1">
    <location>
        <begin position="31"/>
        <end position="96"/>
    </location>
</feature>
<keyword evidence="3" id="KW-1185">Reference proteome</keyword>
<dbReference type="STRING" id="1678840.ATC1_11287"/>
<dbReference type="EMBL" id="DF968179">
    <property type="protein sequence ID" value="GAP39358.1"/>
    <property type="molecule type" value="Genomic_DNA"/>
</dbReference>
<dbReference type="Pfam" id="PF07883">
    <property type="entry name" value="Cupin_2"/>
    <property type="match status" value="1"/>
</dbReference>
<evidence type="ECO:0000259" key="1">
    <source>
        <dbReference type="Pfam" id="PF07883"/>
    </source>
</evidence>
<reference evidence="2" key="1">
    <citation type="journal article" date="2015" name="Genome Announc.">
        <title>Draft Genome Sequence of Anaerolineae Strain TC1, a Novel Isolate from a Methanogenic Wastewater Treatment System.</title>
        <authorList>
            <person name="Matsuura N."/>
            <person name="Tourlousse D.M."/>
            <person name="Sun L."/>
            <person name="Toyonaga M."/>
            <person name="Kuroda K."/>
            <person name="Ohashi A."/>
            <person name="Cruz R."/>
            <person name="Yamaguchi T."/>
            <person name="Sekiguchi Y."/>
        </authorList>
    </citation>
    <scope>NUCLEOTIDE SEQUENCE [LARGE SCALE GENOMIC DNA]</scope>
    <source>
        <strain evidence="2">TC1</strain>
    </source>
</reference>
<dbReference type="Gene3D" id="2.60.120.10">
    <property type="entry name" value="Jelly Rolls"/>
    <property type="match status" value="1"/>
</dbReference>
<gene>
    <name evidence="2" type="ORF">ATC1_11287</name>
</gene>
<dbReference type="PATRIC" id="fig|1678840.3.peg.340"/>
<protein>
    <submittedName>
        <fullName evidence="2">Protein containing cupin domain</fullName>
    </submittedName>
</protein>
<accession>A0A0K8P9L9</accession>
<evidence type="ECO:0000313" key="3">
    <source>
        <dbReference type="Proteomes" id="UP000053370"/>
    </source>
</evidence>
<dbReference type="AlphaFoldDB" id="A0A0K8P9L9"/>
<dbReference type="InterPro" id="IPR014710">
    <property type="entry name" value="RmlC-like_jellyroll"/>
</dbReference>
<dbReference type="InterPro" id="IPR011051">
    <property type="entry name" value="RmlC_Cupin_sf"/>
</dbReference>
<dbReference type="PANTHER" id="PTHR43346">
    <property type="entry name" value="LIGAND BINDING DOMAIN PROTEIN, PUTATIVE (AFU_ORTHOLOGUE AFUA_6G14370)-RELATED"/>
    <property type="match status" value="1"/>
</dbReference>
<evidence type="ECO:0000313" key="2">
    <source>
        <dbReference type="EMBL" id="GAP39358.1"/>
    </source>
</evidence>
<dbReference type="PANTHER" id="PTHR43346:SF1">
    <property type="entry name" value="QUERCETIN 2,3-DIOXYGENASE-RELATED"/>
    <property type="match status" value="1"/>
</dbReference>
<dbReference type="RefSeq" id="WP_062277520.1">
    <property type="nucleotide sequence ID" value="NZ_DF968179.1"/>
</dbReference>
<proteinExistence type="predicted"/>
<name>A0A0K8P9L9_9CHLR</name>
<organism evidence="2">
    <name type="scientific">Flexilinea flocculi</name>
    <dbReference type="NCBI Taxonomy" id="1678840"/>
    <lineage>
        <taxon>Bacteria</taxon>
        <taxon>Bacillati</taxon>
        <taxon>Chloroflexota</taxon>
        <taxon>Anaerolineae</taxon>
        <taxon>Anaerolineales</taxon>
        <taxon>Anaerolineaceae</taxon>
        <taxon>Flexilinea</taxon>
    </lineage>
</organism>
<dbReference type="SUPFAM" id="SSF51182">
    <property type="entry name" value="RmlC-like cupins"/>
    <property type="match status" value="1"/>
</dbReference>
<dbReference type="InterPro" id="IPR052538">
    <property type="entry name" value="Flavonoid_dioxygenase-like"/>
</dbReference>
<sequence length="111" mass="12563">MLIIKENEMEYRFGDSGPKYLLRGPRANFGIILLKPGQELPGHYHKIMEENFYVIEGKIEFSISGEKHILKAGELLHAEPGETHAMKNVGDTNAKTAFILAPYTENDRFDA</sequence>
<dbReference type="OrthoDB" id="72027at2"/>
<dbReference type="Proteomes" id="UP000053370">
    <property type="component" value="Unassembled WGS sequence"/>
</dbReference>